<dbReference type="AlphaFoldDB" id="A0A1M2V4J9"/>
<feature type="region of interest" description="Disordered" evidence="1">
    <location>
        <begin position="1"/>
        <end position="61"/>
    </location>
</feature>
<evidence type="ECO:0000256" key="1">
    <source>
        <dbReference type="SAM" id="MobiDB-lite"/>
    </source>
</evidence>
<accession>A0A1M2V4J9</accession>
<gene>
    <name evidence="2" type="ORF">TRAPUB_6931</name>
</gene>
<protein>
    <submittedName>
        <fullName evidence="2">Uncharacterized protein</fullName>
    </submittedName>
</protein>
<evidence type="ECO:0000313" key="3">
    <source>
        <dbReference type="Proteomes" id="UP000184267"/>
    </source>
</evidence>
<organism evidence="2 3">
    <name type="scientific">Trametes pubescens</name>
    <name type="common">White-rot fungus</name>
    <dbReference type="NCBI Taxonomy" id="154538"/>
    <lineage>
        <taxon>Eukaryota</taxon>
        <taxon>Fungi</taxon>
        <taxon>Dikarya</taxon>
        <taxon>Basidiomycota</taxon>
        <taxon>Agaricomycotina</taxon>
        <taxon>Agaricomycetes</taxon>
        <taxon>Polyporales</taxon>
        <taxon>Polyporaceae</taxon>
        <taxon>Trametes</taxon>
    </lineage>
</organism>
<reference evidence="2 3" key="1">
    <citation type="submission" date="2016-10" db="EMBL/GenBank/DDBJ databases">
        <title>Genome sequence of the basidiomycete white-rot fungus Trametes pubescens.</title>
        <authorList>
            <person name="Makela M.R."/>
            <person name="Granchi Z."/>
            <person name="Peng M."/>
            <person name="De Vries R.P."/>
            <person name="Grigoriev I."/>
            <person name="Riley R."/>
            <person name="Hilden K."/>
        </authorList>
    </citation>
    <scope>NUCLEOTIDE SEQUENCE [LARGE SCALE GENOMIC DNA]</scope>
    <source>
        <strain evidence="2 3">FBCC735</strain>
    </source>
</reference>
<feature type="compositionally biased region" description="Acidic residues" evidence="1">
    <location>
        <begin position="38"/>
        <end position="60"/>
    </location>
</feature>
<keyword evidence="3" id="KW-1185">Reference proteome</keyword>
<evidence type="ECO:0000313" key="2">
    <source>
        <dbReference type="EMBL" id="OJT02514.1"/>
    </source>
</evidence>
<name>A0A1M2V4J9_TRAPU</name>
<sequence length="73" mass="7830">MSDHAQHRATGGLSQARLPANRPSLSRKPATAGLETARDDDIEVDDEEAGGDGEGEDDSMTEMLFMLQEIQSA</sequence>
<proteinExistence type="predicted"/>
<comment type="caution">
    <text evidence="2">The sequence shown here is derived from an EMBL/GenBank/DDBJ whole genome shotgun (WGS) entry which is preliminary data.</text>
</comment>
<dbReference type="EMBL" id="MNAD01001665">
    <property type="protein sequence ID" value="OJT02514.1"/>
    <property type="molecule type" value="Genomic_DNA"/>
</dbReference>
<dbReference type="Proteomes" id="UP000184267">
    <property type="component" value="Unassembled WGS sequence"/>
</dbReference>